<feature type="compositionally biased region" description="Low complexity" evidence="5">
    <location>
        <begin position="30"/>
        <end position="54"/>
    </location>
</feature>
<name>A0A6P1QXU6_9FLAO</name>
<dbReference type="KEGG" id="bcad:DBX24_06395"/>
<dbReference type="InterPro" id="IPR008972">
    <property type="entry name" value="Cupredoxin"/>
</dbReference>
<keyword evidence="2" id="KW-0479">Metal-binding</keyword>
<evidence type="ECO:0000256" key="4">
    <source>
        <dbReference type="ARBA" id="ARBA00023008"/>
    </source>
</evidence>
<dbReference type="PANTHER" id="PTHR38439:SF2">
    <property type="entry name" value="OUTER MEMBRANE PROTEIN H.8"/>
    <property type="match status" value="1"/>
</dbReference>
<keyword evidence="6" id="KW-0732">Signal</keyword>
<dbReference type="RefSeq" id="WP_120489449.1">
    <property type="nucleotide sequence ID" value="NZ_CP029149.1"/>
</dbReference>
<protein>
    <submittedName>
        <fullName evidence="7">Azurin</fullName>
    </submittedName>
</protein>
<dbReference type="EMBL" id="CP029149">
    <property type="protein sequence ID" value="QHN65540.1"/>
    <property type="molecule type" value="Genomic_DNA"/>
</dbReference>
<dbReference type="Proteomes" id="UP000464318">
    <property type="component" value="Chromosome"/>
</dbReference>
<dbReference type="PROSITE" id="PS00196">
    <property type="entry name" value="COPPER_BLUE"/>
    <property type="match status" value="1"/>
</dbReference>
<evidence type="ECO:0000256" key="2">
    <source>
        <dbReference type="ARBA" id="ARBA00022723"/>
    </source>
</evidence>
<keyword evidence="8" id="KW-1185">Reference proteome</keyword>
<proteinExistence type="predicted"/>
<dbReference type="Pfam" id="PF00127">
    <property type="entry name" value="Copper-bind"/>
    <property type="match status" value="1"/>
</dbReference>
<feature type="region of interest" description="Disordered" evidence="5">
    <location>
        <begin position="23"/>
        <end position="54"/>
    </location>
</feature>
<evidence type="ECO:0000256" key="3">
    <source>
        <dbReference type="ARBA" id="ARBA00022982"/>
    </source>
</evidence>
<accession>A0A6P1QXU6</accession>
<dbReference type="OrthoDB" id="9814063at2"/>
<dbReference type="GO" id="GO:0009055">
    <property type="term" value="F:electron transfer activity"/>
    <property type="evidence" value="ECO:0007669"/>
    <property type="project" value="InterPro"/>
</dbReference>
<dbReference type="NCBIfam" id="TIGR02695">
    <property type="entry name" value="azurin"/>
    <property type="match status" value="1"/>
</dbReference>
<dbReference type="InterPro" id="IPR028871">
    <property type="entry name" value="BlueCu_1_BS"/>
</dbReference>
<dbReference type="GO" id="GO:0005507">
    <property type="term" value="F:copper ion binding"/>
    <property type="evidence" value="ECO:0007669"/>
    <property type="project" value="InterPro"/>
</dbReference>
<dbReference type="InterPro" id="IPR000923">
    <property type="entry name" value="BlueCu_1"/>
</dbReference>
<evidence type="ECO:0000256" key="5">
    <source>
        <dbReference type="SAM" id="MobiDB-lite"/>
    </source>
</evidence>
<feature type="chain" id="PRO_5044265292" evidence="6">
    <location>
        <begin position="20"/>
        <end position="177"/>
    </location>
</feature>
<dbReference type="SUPFAM" id="SSF49503">
    <property type="entry name" value="Cupredoxins"/>
    <property type="match status" value="1"/>
</dbReference>
<dbReference type="PANTHER" id="PTHR38439">
    <property type="entry name" value="AURACYANIN-B"/>
    <property type="match status" value="1"/>
</dbReference>
<reference evidence="7 8" key="1">
    <citation type="submission" date="2018-04" db="EMBL/GenBank/DDBJ databases">
        <title>Characteristic and Complete Genome Sequencing of A Novel Member of Infective Endocarditis Causative Bacteria: Bergeyella cardium QL-PH.</title>
        <authorList>
            <person name="Pan H."/>
            <person name="Sun E."/>
            <person name="Zhang Y."/>
        </authorList>
    </citation>
    <scope>NUCLEOTIDE SEQUENCE [LARGE SCALE GENOMIC DNA]</scope>
    <source>
        <strain evidence="7 8">HPQL</strain>
    </source>
</reference>
<evidence type="ECO:0000256" key="6">
    <source>
        <dbReference type="SAM" id="SignalP"/>
    </source>
</evidence>
<evidence type="ECO:0000313" key="8">
    <source>
        <dbReference type="Proteomes" id="UP000464318"/>
    </source>
</evidence>
<keyword evidence="1" id="KW-0813">Transport</keyword>
<sequence length="177" mass="18915">MKKSIQLLGVLFLSAALVACGGEKKDSTEETAPATEEAAPATEDASADAAATPETSNTLLLESTDDMKFLQTEFKVKAGEEVTLTLKHTGKQPKEVMGHNFVLLKPGVDIPAFAEKAMKAKDTDYIPDGDADIIAHTKTIGGGEEDTVKFTLEPGTYEFLCSFPGHYSMMKGKIVAE</sequence>
<evidence type="ECO:0000256" key="1">
    <source>
        <dbReference type="ARBA" id="ARBA00022448"/>
    </source>
</evidence>
<dbReference type="AlphaFoldDB" id="A0A6P1QXU6"/>
<keyword evidence="4" id="KW-0186">Copper</keyword>
<dbReference type="PROSITE" id="PS51257">
    <property type="entry name" value="PROKAR_LIPOPROTEIN"/>
    <property type="match status" value="1"/>
</dbReference>
<feature type="signal peptide" evidence="6">
    <location>
        <begin position="1"/>
        <end position="19"/>
    </location>
</feature>
<keyword evidence="3" id="KW-0249">Electron transport</keyword>
<gene>
    <name evidence="7" type="primary">azu</name>
    <name evidence="7" type="ORF">DBX24_06395</name>
</gene>
<dbReference type="CDD" id="cd13922">
    <property type="entry name" value="Azurin"/>
    <property type="match status" value="1"/>
</dbReference>
<dbReference type="InterPro" id="IPR014068">
    <property type="entry name" value="Azurin"/>
</dbReference>
<evidence type="ECO:0000313" key="7">
    <source>
        <dbReference type="EMBL" id="QHN65540.1"/>
    </source>
</evidence>
<organism evidence="7 8">
    <name type="scientific">Bergeyella cardium</name>
    <dbReference type="NCBI Taxonomy" id="1585976"/>
    <lineage>
        <taxon>Bacteria</taxon>
        <taxon>Pseudomonadati</taxon>
        <taxon>Bacteroidota</taxon>
        <taxon>Flavobacteriia</taxon>
        <taxon>Flavobacteriales</taxon>
        <taxon>Weeksellaceae</taxon>
        <taxon>Bergeyella</taxon>
    </lineage>
</organism>
<dbReference type="InterPro" id="IPR050845">
    <property type="entry name" value="Cu-binding_ET"/>
</dbReference>
<dbReference type="Gene3D" id="2.60.40.420">
    <property type="entry name" value="Cupredoxins - blue copper proteins"/>
    <property type="match status" value="1"/>
</dbReference>